<dbReference type="HOGENOM" id="CLU_100715_7_3_12"/>
<dbReference type="STRING" id="158190.SpiGrapes_3095"/>
<organism evidence="2 3">
    <name type="scientific">Sphaerochaeta pleomorpha (strain ATCC BAA-1885 / DSM 22778 / Grapes)</name>
    <dbReference type="NCBI Taxonomy" id="158190"/>
    <lineage>
        <taxon>Bacteria</taxon>
        <taxon>Pseudomonadati</taxon>
        <taxon>Spirochaetota</taxon>
        <taxon>Spirochaetia</taxon>
        <taxon>Spirochaetales</taxon>
        <taxon>Sphaerochaetaceae</taxon>
        <taxon>Sphaerochaeta</taxon>
    </lineage>
</organism>
<dbReference type="eggNOG" id="COG0251">
    <property type="taxonomic scope" value="Bacteria"/>
</dbReference>
<dbReference type="AlphaFoldDB" id="G8QYY3"/>
<evidence type="ECO:0000313" key="3">
    <source>
        <dbReference type="Proteomes" id="UP000005632"/>
    </source>
</evidence>
<keyword evidence="3" id="KW-1185">Reference proteome</keyword>
<dbReference type="CDD" id="cd00448">
    <property type="entry name" value="YjgF_YER057c_UK114_family"/>
    <property type="match status" value="1"/>
</dbReference>
<comment type="similarity">
    <text evidence="1">Belongs to the RutC family.</text>
</comment>
<dbReference type="PANTHER" id="PTHR11803">
    <property type="entry name" value="2-IMINOBUTANOATE/2-IMINOPROPANOATE DEAMINASE RIDA"/>
    <property type="match status" value="1"/>
</dbReference>
<dbReference type="NCBIfam" id="TIGR00004">
    <property type="entry name" value="Rid family detoxifying hydrolase"/>
    <property type="match status" value="1"/>
</dbReference>
<protein>
    <submittedName>
        <fullName evidence="2">Endoribonuclease L-PSP, putative</fullName>
    </submittedName>
</protein>
<dbReference type="Pfam" id="PF01042">
    <property type="entry name" value="Ribonuc_L-PSP"/>
    <property type="match status" value="1"/>
</dbReference>
<dbReference type="EMBL" id="CP003155">
    <property type="protein sequence ID" value="AEV30842.1"/>
    <property type="molecule type" value="Genomic_DNA"/>
</dbReference>
<dbReference type="InterPro" id="IPR006056">
    <property type="entry name" value="RidA"/>
</dbReference>
<dbReference type="InterPro" id="IPR006175">
    <property type="entry name" value="YjgF/YER057c/UK114"/>
</dbReference>
<dbReference type="KEGG" id="sgp:SpiGrapes_3095"/>
<dbReference type="FunFam" id="3.30.1330.40:FF:000001">
    <property type="entry name" value="L-PSP family endoribonuclease"/>
    <property type="match status" value="1"/>
</dbReference>
<evidence type="ECO:0000313" key="2">
    <source>
        <dbReference type="EMBL" id="AEV30842.1"/>
    </source>
</evidence>
<gene>
    <name evidence="2" type="ordered locus">SpiGrapes_3095</name>
</gene>
<dbReference type="Proteomes" id="UP000005632">
    <property type="component" value="Chromosome"/>
</dbReference>
<proteinExistence type="inferred from homology"/>
<dbReference type="GO" id="GO:0005829">
    <property type="term" value="C:cytosol"/>
    <property type="evidence" value="ECO:0007669"/>
    <property type="project" value="TreeGrafter"/>
</dbReference>
<dbReference type="OrthoDB" id="9803101at2"/>
<name>G8QYY3_SPHPG</name>
<reference evidence="2 3" key="1">
    <citation type="submission" date="2011-11" db="EMBL/GenBank/DDBJ databases">
        <title>Complete sequence of Spirochaeta sp. grapes.</title>
        <authorList>
            <consortium name="US DOE Joint Genome Institute"/>
            <person name="Lucas S."/>
            <person name="Han J."/>
            <person name="Lapidus A."/>
            <person name="Cheng J.-F."/>
            <person name="Goodwin L."/>
            <person name="Pitluck S."/>
            <person name="Peters L."/>
            <person name="Ovchinnikova G."/>
            <person name="Munk A.C."/>
            <person name="Detter J.C."/>
            <person name="Han C."/>
            <person name="Tapia R."/>
            <person name="Land M."/>
            <person name="Hauser L."/>
            <person name="Kyrpides N."/>
            <person name="Ivanova N."/>
            <person name="Pagani I."/>
            <person name="Ritalahtilisa K."/>
            <person name="Loeffler F."/>
            <person name="Woyke T."/>
        </authorList>
    </citation>
    <scope>NUCLEOTIDE SEQUENCE [LARGE SCALE GENOMIC DNA]</scope>
    <source>
        <strain evidence="3">ATCC BAA-1885 / DSM 22778 / Grapes</strain>
    </source>
</reference>
<dbReference type="PANTHER" id="PTHR11803:SF39">
    <property type="entry name" value="2-IMINOBUTANOATE_2-IMINOPROPANOATE DEAMINASE"/>
    <property type="match status" value="1"/>
</dbReference>
<dbReference type="InterPro" id="IPR035959">
    <property type="entry name" value="RutC-like_sf"/>
</dbReference>
<dbReference type="RefSeq" id="WP_014271681.1">
    <property type="nucleotide sequence ID" value="NC_016633.1"/>
</dbReference>
<dbReference type="Gene3D" id="3.30.1330.40">
    <property type="entry name" value="RutC-like"/>
    <property type="match status" value="1"/>
</dbReference>
<evidence type="ECO:0000256" key="1">
    <source>
        <dbReference type="ARBA" id="ARBA00010552"/>
    </source>
</evidence>
<accession>G8QYY3</accession>
<sequence length="127" mass="13778">MKKEIIQTDKAPKAIGPYSQATVYNDVVYTSAQLPIDPVTNELLDGDIAQQTDLAMKNLAAVLSAAGSSFDKVLKCTVFITDMSQFSKVNAVYARYYEGIEPPARACVEVTKLAKGAMVEIEVIATR</sequence>
<dbReference type="GO" id="GO:0019239">
    <property type="term" value="F:deaminase activity"/>
    <property type="evidence" value="ECO:0007669"/>
    <property type="project" value="TreeGrafter"/>
</dbReference>
<dbReference type="SUPFAM" id="SSF55298">
    <property type="entry name" value="YjgF-like"/>
    <property type="match status" value="1"/>
</dbReference>